<dbReference type="Pfam" id="PF00515">
    <property type="entry name" value="TPR_1"/>
    <property type="match status" value="1"/>
</dbReference>
<accession>A0A178MWE0</accession>
<dbReference type="InterPro" id="IPR029489">
    <property type="entry name" value="OGT/SEC/SPY_C"/>
</dbReference>
<dbReference type="Gene3D" id="3.40.50.11380">
    <property type="match status" value="1"/>
</dbReference>
<feature type="domain" description="O-GlcNAc transferase C-terminal" evidence="9">
    <location>
        <begin position="473"/>
        <end position="635"/>
    </location>
</feature>
<dbReference type="UniPathway" id="UPA00378"/>
<dbReference type="EC" id="2.4.1.255" evidence="3"/>
<keyword evidence="11" id="KW-1185">Reference proteome</keyword>
<keyword evidence="6" id="KW-0677">Repeat</keyword>
<evidence type="ECO:0000256" key="5">
    <source>
        <dbReference type="ARBA" id="ARBA00022679"/>
    </source>
</evidence>
<feature type="repeat" description="TPR" evidence="8">
    <location>
        <begin position="116"/>
        <end position="149"/>
    </location>
</feature>
<feature type="repeat" description="TPR" evidence="8">
    <location>
        <begin position="184"/>
        <end position="217"/>
    </location>
</feature>
<feature type="repeat" description="TPR" evidence="8">
    <location>
        <begin position="218"/>
        <end position="251"/>
    </location>
</feature>
<dbReference type="Pfam" id="PF13432">
    <property type="entry name" value="TPR_16"/>
    <property type="match status" value="1"/>
</dbReference>
<gene>
    <name evidence="10" type="ORF">A6A04_12175</name>
</gene>
<feature type="repeat" description="TPR" evidence="8">
    <location>
        <begin position="150"/>
        <end position="183"/>
    </location>
</feature>
<feature type="repeat" description="TPR" evidence="8">
    <location>
        <begin position="82"/>
        <end position="115"/>
    </location>
</feature>
<sequence length="672" mass="75236">MSQAEALLAMGAVEEAAGLINHPLLVGRLDEATHDLRHRVGTAVRQQGDEEFFEGFGHHREGRITEAVTHYQRALSLNPGLASAACNLGAAFEALGRPDEAEYFYRQALAIRPDHTDALFNLAAYLARDARSEEALDLYEQVCALSPDFAEGHNNRGATLNELGRFVEAAEAHQSAVAIRPDFAEAWYNLGNDWRDIGDISQSVHCYQRSIELKPDLGEAHNALGNVIKTLGRIDDALDHYRRALDLDPLSVQAHTNLLVATLYHPNMSDAERFAMHRDFEARHAAIIQPTEPEFTNFPDPDRRLRIGYVSANLYNHPSARNLLPLIEAHDRDRFDLYFYADLRTPDAMTRRFQDQATGWRLTQGKSDAAVARMIRDDDIDVLVSLAGHFDENRPLVAAYKPAPIRVSFHDPVTSGLGANQYLITDPVLTPRGISERFTERPLRLPAYYIHVPVDVSPEVTPPPMLERGYPTFGSFNNPAKLSDPTLRLWARLMAAVPEARLRLKYRDWFSADSLATRVLGFMAEQGVGAERVELRSSADSRADHMAQYADIDVALDPFPFTGSTTTFEALWMGVPVVTLPGPTMVSRWSASMLRVLRLPQLIAASADNYVDICRRLANSPEELSELRFGLRVRSEAAFIANPRRRARQLERLYRAVWRRWAAQARGTGLGG</sequence>
<name>A0A178MWE0_9PROT</name>
<keyword evidence="4" id="KW-0328">Glycosyltransferase</keyword>
<dbReference type="Pfam" id="PF07719">
    <property type="entry name" value="TPR_2"/>
    <property type="match status" value="1"/>
</dbReference>
<proteinExistence type="inferred from homology"/>
<comment type="similarity">
    <text evidence="2">Belongs to the glycosyltransferase 41 family. O-GlcNAc transferase subfamily.</text>
</comment>
<dbReference type="InterPro" id="IPR011990">
    <property type="entry name" value="TPR-like_helical_dom_sf"/>
</dbReference>
<evidence type="ECO:0000256" key="7">
    <source>
        <dbReference type="ARBA" id="ARBA00022803"/>
    </source>
</evidence>
<dbReference type="SMART" id="SM00028">
    <property type="entry name" value="TPR"/>
    <property type="match status" value="6"/>
</dbReference>
<comment type="pathway">
    <text evidence="1">Protein modification; protein glycosylation.</text>
</comment>
<dbReference type="PROSITE" id="PS50005">
    <property type="entry name" value="TPR"/>
    <property type="match status" value="5"/>
</dbReference>
<dbReference type="STRING" id="1285242.A6A04_12175"/>
<dbReference type="InterPro" id="IPR019734">
    <property type="entry name" value="TPR_rpt"/>
</dbReference>
<dbReference type="Gene3D" id="1.25.40.10">
    <property type="entry name" value="Tetratricopeptide repeat domain"/>
    <property type="match status" value="3"/>
</dbReference>
<dbReference type="PROSITE" id="PS50293">
    <property type="entry name" value="TPR_REGION"/>
    <property type="match status" value="2"/>
</dbReference>
<keyword evidence="5" id="KW-0808">Transferase</keyword>
<keyword evidence="7 8" id="KW-0802">TPR repeat</keyword>
<evidence type="ECO:0000256" key="8">
    <source>
        <dbReference type="PROSITE-ProRule" id="PRU00339"/>
    </source>
</evidence>
<dbReference type="InterPro" id="IPR013105">
    <property type="entry name" value="TPR_2"/>
</dbReference>
<evidence type="ECO:0000259" key="9">
    <source>
        <dbReference type="Pfam" id="PF13844"/>
    </source>
</evidence>
<dbReference type="AlphaFoldDB" id="A0A178MWE0"/>
<dbReference type="GO" id="GO:0097363">
    <property type="term" value="F:protein O-acetylglucosaminyltransferase activity"/>
    <property type="evidence" value="ECO:0007669"/>
    <property type="project" value="UniProtKB-EC"/>
</dbReference>
<dbReference type="InterPro" id="IPR051939">
    <property type="entry name" value="Glycosyltr_41/O-GlcNAc_trsf"/>
</dbReference>
<evidence type="ECO:0000256" key="3">
    <source>
        <dbReference type="ARBA" id="ARBA00011970"/>
    </source>
</evidence>
<dbReference type="Pfam" id="PF13424">
    <property type="entry name" value="TPR_12"/>
    <property type="match status" value="1"/>
</dbReference>
<dbReference type="Proteomes" id="UP000078428">
    <property type="component" value="Unassembled WGS sequence"/>
</dbReference>
<protein>
    <recommendedName>
        <fullName evidence="3">protein O-GlcNAc transferase</fullName>
        <ecNumber evidence="3">2.4.1.255</ecNumber>
    </recommendedName>
</protein>
<evidence type="ECO:0000256" key="4">
    <source>
        <dbReference type="ARBA" id="ARBA00022676"/>
    </source>
</evidence>
<evidence type="ECO:0000256" key="2">
    <source>
        <dbReference type="ARBA" id="ARBA00005386"/>
    </source>
</evidence>
<organism evidence="10 11">
    <name type="scientific">Paramagnetospirillum marisnigri</name>
    <dbReference type="NCBI Taxonomy" id="1285242"/>
    <lineage>
        <taxon>Bacteria</taxon>
        <taxon>Pseudomonadati</taxon>
        <taxon>Pseudomonadota</taxon>
        <taxon>Alphaproteobacteria</taxon>
        <taxon>Rhodospirillales</taxon>
        <taxon>Magnetospirillaceae</taxon>
        <taxon>Paramagnetospirillum</taxon>
    </lineage>
</organism>
<dbReference type="PANTHER" id="PTHR44835">
    <property type="entry name" value="UDP-N-ACETYLGLUCOSAMINE--PEPTIDE N-ACETYLGLUCOSAMINYLTRANSFERASE SPINDLY-RELATED"/>
    <property type="match status" value="1"/>
</dbReference>
<dbReference type="Pfam" id="PF13844">
    <property type="entry name" value="Glyco_transf_41"/>
    <property type="match status" value="2"/>
</dbReference>
<evidence type="ECO:0000256" key="1">
    <source>
        <dbReference type="ARBA" id="ARBA00004922"/>
    </source>
</evidence>
<evidence type="ECO:0000313" key="11">
    <source>
        <dbReference type="Proteomes" id="UP000078428"/>
    </source>
</evidence>
<dbReference type="EMBL" id="LWQT01000028">
    <property type="protein sequence ID" value="OAN54674.1"/>
    <property type="molecule type" value="Genomic_DNA"/>
</dbReference>
<evidence type="ECO:0000256" key="6">
    <source>
        <dbReference type="ARBA" id="ARBA00022737"/>
    </source>
</evidence>
<feature type="domain" description="O-GlcNAc transferase C-terminal" evidence="9">
    <location>
        <begin position="298"/>
        <end position="444"/>
    </location>
</feature>
<reference evidence="10 11" key="1">
    <citation type="submission" date="2016-04" db="EMBL/GenBank/DDBJ databases">
        <title>Draft genome sequence of freshwater magnetotactic bacteria Magnetospirillum marisnigri SP-1 and Magnetospirillum moscoviense BB-1.</title>
        <authorList>
            <person name="Koziaeva V."/>
            <person name="Dziuba M.V."/>
            <person name="Ivanov T.M."/>
            <person name="Kuznetsov B."/>
            <person name="Grouzdev D.S."/>
        </authorList>
    </citation>
    <scope>NUCLEOTIDE SEQUENCE [LARGE SCALE GENOMIC DNA]</scope>
    <source>
        <strain evidence="10 11">SP-1</strain>
    </source>
</reference>
<dbReference type="Gene3D" id="3.40.50.2000">
    <property type="entry name" value="Glycogen Phosphorylase B"/>
    <property type="match status" value="1"/>
</dbReference>
<dbReference type="SUPFAM" id="SSF53756">
    <property type="entry name" value="UDP-Glycosyltransferase/glycogen phosphorylase"/>
    <property type="match status" value="1"/>
</dbReference>
<evidence type="ECO:0000313" key="10">
    <source>
        <dbReference type="EMBL" id="OAN54674.1"/>
    </source>
</evidence>
<dbReference type="PANTHER" id="PTHR44835:SF1">
    <property type="entry name" value="PROTEIN O-GLCNAC TRANSFERASE"/>
    <property type="match status" value="1"/>
</dbReference>
<dbReference type="SUPFAM" id="SSF48452">
    <property type="entry name" value="TPR-like"/>
    <property type="match status" value="1"/>
</dbReference>
<comment type="caution">
    <text evidence="10">The sequence shown here is derived from an EMBL/GenBank/DDBJ whole genome shotgun (WGS) entry which is preliminary data.</text>
</comment>